<comment type="similarity">
    <text evidence="2 7">Belongs to the flagella basal body rod proteins family.</text>
</comment>
<dbReference type="NCBIfam" id="TIGR03506">
    <property type="entry name" value="FlgEFG_subfam"/>
    <property type="match status" value="2"/>
</dbReference>
<dbReference type="InterPro" id="IPR012834">
    <property type="entry name" value="FlgG_G_neg"/>
</dbReference>
<gene>
    <name evidence="12" type="primary">flgG</name>
    <name evidence="12" type="ORF">DEH84_05700</name>
</gene>
<keyword evidence="12" id="KW-0282">Flagellum</keyword>
<name>A0A2U8FPU5_9BURK</name>
<dbReference type="Proteomes" id="UP000244892">
    <property type="component" value="Chromosome"/>
</dbReference>
<feature type="region of interest" description="Disordered" evidence="8">
    <location>
        <begin position="194"/>
        <end position="215"/>
    </location>
</feature>
<dbReference type="EMBL" id="CP029210">
    <property type="protein sequence ID" value="AWI52977.1"/>
    <property type="molecule type" value="Genomic_DNA"/>
</dbReference>
<evidence type="ECO:0000256" key="4">
    <source>
        <dbReference type="ARBA" id="ARBA00023143"/>
    </source>
</evidence>
<evidence type="ECO:0000259" key="11">
    <source>
        <dbReference type="Pfam" id="PF22692"/>
    </source>
</evidence>
<evidence type="ECO:0000313" key="12">
    <source>
        <dbReference type="EMBL" id="AWI52977.1"/>
    </source>
</evidence>
<dbReference type="OrthoDB" id="9804559at2"/>
<evidence type="ECO:0000256" key="8">
    <source>
        <dbReference type="SAM" id="MobiDB-lite"/>
    </source>
</evidence>
<evidence type="ECO:0000256" key="6">
    <source>
        <dbReference type="NCBIfam" id="TIGR02488"/>
    </source>
</evidence>
<keyword evidence="12" id="KW-0969">Cilium</keyword>
<dbReference type="Pfam" id="PF00460">
    <property type="entry name" value="Flg_bb_rod"/>
    <property type="match status" value="1"/>
</dbReference>
<proteinExistence type="inferred from homology"/>
<evidence type="ECO:0000256" key="2">
    <source>
        <dbReference type="ARBA" id="ARBA00009677"/>
    </source>
</evidence>
<evidence type="ECO:0000256" key="1">
    <source>
        <dbReference type="ARBA" id="ARBA00004117"/>
    </source>
</evidence>
<dbReference type="PANTHER" id="PTHR30435">
    <property type="entry name" value="FLAGELLAR PROTEIN"/>
    <property type="match status" value="1"/>
</dbReference>
<dbReference type="InterPro" id="IPR010930">
    <property type="entry name" value="Flg_bb/hook_C_dom"/>
</dbReference>
<dbReference type="InterPro" id="IPR053967">
    <property type="entry name" value="LlgE_F_G-like_D1"/>
</dbReference>
<dbReference type="GO" id="GO:0009426">
    <property type="term" value="C:bacterial-type flagellum basal body, distal rod"/>
    <property type="evidence" value="ECO:0007669"/>
    <property type="project" value="UniProtKB-UniRule"/>
</dbReference>
<dbReference type="SUPFAM" id="SSF117143">
    <property type="entry name" value="Flagellar hook protein flgE"/>
    <property type="match status" value="1"/>
</dbReference>
<dbReference type="RefSeq" id="WP_109035568.1">
    <property type="nucleotide sequence ID" value="NZ_CP029210.1"/>
</dbReference>
<dbReference type="KEGG" id="aon:DEH84_05700"/>
<feature type="domain" description="Flagellar basal-body/hook protein C-terminal" evidence="10">
    <location>
        <begin position="217"/>
        <end position="261"/>
    </location>
</feature>
<evidence type="ECO:0000256" key="5">
    <source>
        <dbReference type="ARBA" id="ARBA00032912"/>
    </source>
</evidence>
<evidence type="ECO:0000256" key="3">
    <source>
        <dbReference type="ARBA" id="ARBA00017948"/>
    </source>
</evidence>
<accession>A0A2U8FPU5</accession>
<dbReference type="InterPro" id="IPR020013">
    <property type="entry name" value="Flagellar_FlgE/F/G"/>
</dbReference>
<keyword evidence="4 7" id="KW-0975">Bacterial flagellum</keyword>
<evidence type="ECO:0000259" key="10">
    <source>
        <dbReference type="Pfam" id="PF06429"/>
    </source>
</evidence>
<evidence type="ECO:0000259" key="9">
    <source>
        <dbReference type="Pfam" id="PF00460"/>
    </source>
</evidence>
<evidence type="ECO:0000256" key="7">
    <source>
        <dbReference type="RuleBase" id="RU362116"/>
    </source>
</evidence>
<feature type="domain" description="Flagellar hook protein FlgE/F/G-like D1" evidence="11">
    <location>
        <begin position="96"/>
        <end position="160"/>
    </location>
</feature>
<dbReference type="AlphaFoldDB" id="A0A2U8FPU5"/>
<dbReference type="GO" id="GO:0071978">
    <property type="term" value="P:bacterial-type flagellum-dependent swarming motility"/>
    <property type="evidence" value="ECO:0007669"/>
    <property type="project" value="TreeGrafter"/>
</dbReference>
<feature type="compositionally biased region" description="Low complexity" evidence="8">
    <location>
        <begin position="199"/>
        <end position="215"/>
    </location>
</feature>
<reference evidence="12 13" key="1">
    <citation type="submission" date="2018-05" db="EMBL/GenBank/DDBJ databases">
        <title>complete genome sequence of Aquabacterium olei NBRC 110486.</title>
        <authorList>
            <person name="Tang B."/>
            <person name="Chang J."/>
            <person name="Zhang L."/>
            <person name="Yang H."/>
        </authorList>
    </citation>
    <scope>NUCLEOTIDE SEQUENCE [LARGE SCALE GENOMIC DNA]</scope>
    <source>
        <strain evidence="12 13">NBRC 110486</strain>
    </source>
</reference>
<dbReference type="InterPro" id="IPR001444">
    <property type="entry name" value="Flag_bb_rod_N"/>
</dbReference>
<comment type="subunit">
    <text evidence="7">The basal body constitutes a major portion of the flagellar organelle and consists of four rings (L,P,S, and M) mounted on a central rod. The rod consists of about 26 subunits of FlgG in the distal portion, and FlgB, FlgC and FlgF are thought to build up the proximal portion of the rod with about 6 subunits each.</text>
</comment>
<dbReference type="Pfam" id="PF22692">
    <property type="entry name" value="LlgE_F_G_D1"/>
    <property type="match status" value="1"/>
</dbReference>
<dbReference type="Pfam" id="PF06429">
    <property type="entry name" value="Flg_bbr_C"/>
    <property type="match status" value="1"/>
</dbReference>
<sequence>MMRSLWISKSGMEAQQTQLDHISNNLANSGTNGYKQSHAVFEDLMYQTLRQSGANSSEQTTLPTGLQVGLGVRPVATSRQFTQGSLQQTSGNLDVAINGKGFFEITLPDGRTGYTRDGAFQLDNQGRIVTNNGYLVNTNGAQVPAEATGITISADGIISAKLAGETEPQVIGRFQMSNFVNPPGLDPIGQNTYVESVASGPPQQGNPQSGSLGSLSQGFVETSNVNVVQELVQMIQTQRAYELNSKAIQTSDQMLQKLGQL</sequence>
<keyword evidence="13" id="KW-1185">Reference proteome</keyword>
<comment type="subcellular location">
    <subcellularLocation>
        <location evidence="1 7">Bacterial flagellum basal body</location>
    </subcellularLocation>
</comment>
<dbReference type="NCBIfam" id="TIGR02488">
    <property type="entry name" value="flgG_G_neg"/>
    <property type="match status" value="1"/>
</dbReference>
<feature type="domain" description="Flagellar basal body rod protein N-terminal" evidence="9">
    <location>
        <begin position="9"/>
        <end position="35"/>
    </location>
</feature>
<protein>
    <recommendedName>
        <fullName evidence="3 6">Flagellar basal-body rod protein FlgG</fullName>
    </recommendedName>
    <alternativeName>
        <fullName evidence="5 7">Distal rod protein</fullName>
    </alternativeName>
</protein>
<keyword evidence="12" id="KW-0966">Cell projection</keyword>
<evidence type="ECO:0000313" key="13">
    <source>
        <dbReference type="Proteomes" id="UP000244892"/>
    </source>
</evidence>
<dbReference type="InterPro" id="IPR037925">
    <property type="entry name" value="FlgE/F/G-like"/>
</dbReference>
<dbReference type="PANTHER" id="PTHR30435:SF19">
    <property type="entry name" value="FLAGELLAR BASAL-BODY ROD PROTEIN FLGG"/>
    <property type="match status" value="1"/>
</dbReference>
<organism evidence="12 13">
    <name type="scientific">Aquabacterium olei</name>
    <dbReference type="NCBI Taxonomy" id="1296669"/>
    <lineage>
        <taxon>Bacteria</taxon>
        <taxon>Pseudomonadati</taxon>
        <taxon>Pseudomonadota</taxon>
        <taxon>Betaproteobacteria</taxon>
        <taxon>Burkholderiales</taxon>
        <taxon>Aquabacterium</taxon>
    </lineage>
</organism>